<dbReference type="Proteomes" id="UP000013776">
    <property type="component" value="Unassembled WGS sequence"/>
</dbReference>
<sequence>MAQTSVAAVKLDTRTLSLFKPSKSFNKSPSKAHITSLDFDDTGDFLVTAAQDESIQLYNAREGKHEKTLFSKKYGVHLARFTHKKSNIVYASTKENDTLRLLSLHDNSFIRYFKDHEKKVVCLEVSPSDDHFISASKDNTVRLWDLNSPNCQGLLHVPAPSLASFDPTGSIFCVTSHGTGAVMLYDLRNFDKEPFSTWRITDDQFLQKFSYPPRMPNWTKLEFSNDGKLILLCTDGEAHYVLDAFSGEIKFRLTGHVPIHQTHQTSGNTTFTPDGRHVISGSGDDSLVFWDLGGPVRNDRTLMPSHITPAGALDNPLCVAFNPRTAMMVTADTELFMWLPDLNESN</sequence>
<dbReference type="Pfam" id="PF00400">
    <property type="entry name" value="WD40"/>
    <property type="match status" value="3"/>
</dbReference>
<dbReference type="OrthoDB" id="27537at2759"/>
<evidence type="ECO:0000256" key="2">
    <source>
        <dbReference type="ARBA" id="ARBA00005616"/>
    </source>
</evidence>
<dbReference type="eggNOG" id="KOG1446">
    <property type="taxonomic scope" value="Eukaryota"/>
</dbReference>
<proteinExistence type="inferred from homology"/>
<keyword evidence="4 7" id="KW-0853">WD repeat</keyword>
<dbReference type="VEuPathDB" id="FungiDB:TAPDE_004887"/>
<dbReference type="InterPro" id="IPR001680">
    <property type="entry name" value="WD40_rpt"/>
</dbReference>
<dbReference type="SUPFAM" id="SSF50978">
    <property type="entry name" value="WD40 repeat-like"/>
    <property type="match status" value="1"/>
</dbReference>
<evidence type="ECO:0000256" key="6">
    <source>
        <dbReference type="ARBA" id="ARBA00023242"/>
    </source>
</evidence>
<comment type="caution">
    <text evidence="8">The sequence shown here is derived from an EMBL/GenBank/DDBJ whole genome shotgun (WGS) entry which is preliminary data.</text>
</comment>
<keyword evidence="9" id="KW-1185">Reference proteome</keyword>
<dbReference type="PRINTS" id="PR00320">
    <property type="entry name" value="GPROTEINBRPT"/>
</dbReference>
<dbReference type="AlphaFoldDB" id="R4XFH6"/>
<feature type="repeat" description="WD" evidence="7">
    <location>
        <begin position="113"/>
        <end position="148"/>
    </location>
</feature>
<evidence type="ECO:0000256" key="4">
    <source>
        <dbReference type="ARBA" id="ARBA00022574"/>
    </source>
</evidence>
<dbReference type="PANTHER" id="PTHR19861:SF0">
    <property type="entry name" value="WD REPEAT-CONTAINING PROTEIN 82"/>
    <property type="match status" value="1"/>
</dbReference>
<dbReference type="PROSITE" id="PS50082">
    <property type="entry name" value="WD_REPEATS_2"/>
    <property type="match status" value="3"/>
</dbReference>
<dbReference type="GO" id="GO:0003682">
    <property type="term" value="F:chromatin binding"/>
    <property type="evidence" value="ECO:0007669"/>
    <property type="project" value="TreeGrafter"/>
</dbReference>
<keyword evidence="3" id="KW-0806">Transcription termination</keyword>
<evidence type="ECO:0000256" key="5">
    <source>
        <dbReference type="ARBA" id="ARBA00022737"/>
    </source>
</evidence>
<dbReference type="InterPro" id="IPR019775">
    <property type="entry name" value="WD40_repeat_CS"/>
</dbReference>
<evidence type="ECO:0000256" key="7">
    <source>
        <dbReference type="PROSITE-ProRule" id="PRU00221"/>
    </source>
</evidence>
<keyword evidence="3" id="KW-0804">Transcription</keyword>
<dbReference type="STRING" id="1097556.R4XFH6"/>
<accession>R4XFH6</accession>
<dbReference type="EMBL" id="CAHR02000239">
    <property type="protein sequence ID" value="CCG84428.1"/>
    <property type="molecule type" value="Genomic_DNA"/>
</dbReference>
<dbReference type="FunFam" id="2.130.10.10:FF:001194">
    <property type="entry name" value="Unplaced genomic scaffold supercont1.1, whole genome shotgun sequence"/>
    <property type="match status" value="1"/>
</dbReference>
<evidence type="ECO:0000256" key="1">
    <source>
        <dbReference type="ARBA" id="ARBA00004123"/>
    </source>
</evidence>
<organism evidence="8 9">
    <name type="scientific">Taphrina deformans (strain PYCC 5710 / ATCC 11124 / CBS 356.35 / IMI 108563 / JCM 9778 / NBRC 8474)</name>
    <name type="common">Peach leaf curl fungus</name>
    <name type="synonym">Lalaria deformans</name>
    <dbReference type="NCBI Taxonomy" id="1097556"/>
    <lineage>
        <taxon>Eukaryota</taxon>
        <taxon>Fungi</taxon>
        <taxon>Dikarya</taxon>
        <taxon>Ascomycota</taxon>
        <taxon>Taphrinomycotina</taxon>
        <taxon>Taphrinomycetes</taxon>
        <taxon>Taphrinales</taxon>
        <taxon>Taphrinaceae</taxon>
        <taxon>Taphrina</taxon>
    </lineage>
</organism>
<dbReference type="PROSITE" id="PS50294">
    <property type="entry name" value="WD_REPEATS_REGION"/>
    <property type="match status" value="1"/>
</dbReference>
<keyword evidence="6" id="KW-0539">Nucleus</keyword>
<dbReference type="InterPro" id="IPR037867">
    <property type="entry name" value="Swd2/WDR82"/>
</dbReference>
<reference evidence="8 9" key="1">
    <citation type="journal article" date="2013" name="MBio">
        <title>Genome sequencing of the plant pathogen Taphrina deformans, the causal agent of peach leaf curl.</title>
        <authorList>
            <person name="Cisse O.H."/>
            <person name="Almeida J.M.G.C.F."/>
            <person name="Fonseca A."/>
            <person name="Kumar A.A."/>
            <person name="Salojaervi J."/>
            <person name="Overmyer K."/>
            <person name="Hauser P.M."/>
            <person name="Pagni M."/>
        </authorList>
    </citation>
    <scope>NUCLEOTIDE SEQUENCE [LARGE SCALE GENOMIC DNA]</scope>
    <source>
        <strain evidence="9">PYCC 5710 / ATCC 11124 / CBS 356.35 / IMI 108563 / JCM 9778 / NBRC 8474</strain>
    </source>
</reference>
<dbReference type="GO" id="GO:0006353">
    <property type="term" value="P:DNA-templated transcription termination"/>
    <property type="evidence" value="ECO:0007669"/>
    <property type="project" value="UniProtKB-KW"/>
</dbReference>
<dbReference type="Gene3D" id="2.130.10.10">
    <property type="entry name" value="YVTN repeat-like/Quinoprotein amine dehydrogenase"/>
    <property type="match status" value="1"/>
</dbReference>
<keyword evidence="5" id="KW-0677">Repeat</keyword>
<feature type="repeat" description="WD" evidence="7">
    <location>
        <begin position="34"/>
        <end position="68"/>
    </location>
</feature>
<dbReference type="PROSITE" id="PS00678">
    <property type="entry name" value="WD_REPEATS_1"/>
    <property type="match status" value="1"/>
</dbReference>
<evidence type="ECO:0000313" key="8">
    <source>
        <dbReference type="EMBL" id="CCG84428.1"/>
    </source>
</evidence>
<dbReference type="PANTHER" id="PTHR19861">
    <property type="entry name" value="WD40 REPEAT PROTEIN SWD2"/>
    <property type="match status" value="1"/>
</dbReference>
<gene>
    <name evidence="8" type="ORF">TAPDE_004887</name>
</gene>
<name>R4XFH6_TAPDE</name>
<feature type="repeat" description="WD" evidence="7">
    <location>
        <begin position="271"/>
        <end position="292"/>
    </location>
</feature>
<dbReference type="SMART" id="SM00320">
    <property type="entry name" value="WD40"/>
    <property type="match status" value="4"/>
</dbReference>
<dbReference type="InterPro" id="IPR015943">
    <property type="entry name" value="WD40/YVTN_repeat-like_dom_sf"/>
</dbReference>
<dbReference type="GO" id="GO:0048188">
    <property type="term" value="C:Set1C/COMPASS complex"/>
    <property type="evidence" value="ECO:0007669"/>
    <property type="project" value="TreeGrafter"/>
</dbReference>
<dbReference type="InterPro" id="IPR036322">
    <property type="entry name" value="WD40_repeat_dom_sf"/>
</dbReference>
<dbReference type="InterPro" id="IPR020472">
    <property type="entry name" value="WD40_PAC1"/>
</dbReference>
<comment type="subcellular location">
    <subcellularLocation>
        <location evidence="1">Nucleus</location>
    </subcellularLocation>
</comment>
<evidence type="ECO:0000256" key="3">
    <source>
        <dbReference type="ARBA" id="ARBA00022472"/>
    </source>
</evidence>
<evidence type="ECO:0000313" key="9">
    <source>
        <dbReference type="Proteomes" id="UP000013776"/>
    </source>
</evidence>
<comment type="similarity">
    <text evidence="2">Belongs to the WD repeat SWD2 family.</text>
</comment>
<protein>
    <submittedName>
        <fullName evidence="8">Uncharacterized protein</fullName>
    </submittedName>
</protein>
<keyword evidence="3" id="KW-0805">Transcription regulation</keyword>